<reference evidence="2 3" key="1">
    <citation type="submission" date="2018-06" db="EMBL/GenBank/DDBJ databases">
        <authorList>
            <consortium name="Pathogen Informatics"/>
            <person name="Doyle S."/>
        </authorList>
    </citation>
    <scope>NUCLEOTIDE SEQUENCE [LARGE SCALE GENOMIC DNA]</scope>
    <source>
        <strain evidence="2 3">NCTC9617</strain>
    </source>
</reference>
<dbReference type="AlphaFoldDB" id="A0A378F385"/>
<feature type="region of interest" description="Disordered" evidence="1">
    <location>
        <begin position="1"/>
        <end position="20"/>
    </location>
</feature>
<accession>A0A378F385</accession>
<sequence>MQALLQGAGGERQAARRLADPEIDAARREGGQQVKVFRDLIGAIVLEHDAAGPKTDPPGVAQQPGDNQLRRGARQLIGIVVFSDPEAVVAPGFGVLRQR</sequence>
<protein>
    <submittedName>
        <fullName evidence="2">Uncharacterized protein</fullName>
    </submittedName>
</protein>
<organism evidence="2 3">
    <name type="scientific">Klebsiella pneumoniae</name>
    <dbReference type="NCBI Taxonomy" id="573"/>
    <lineage>
        <taxon>Bacteria</taxon>
        <taxon>Pseudomonadati</taxon>
        <taxon>Pseudomonadota</taxon>
        <taxon>Gammaproteobacteria</taxon>
        <taxon>Enterobacterales</taxon>
        <taxon>Enterobacteriaceae</taxon>
        <taxon>Klebsiella/Raoultella group</taxon>
        <taxon>Klebsiella</taxon>
        <taxon>Klebsiella pneumoniae complex</taxon>
    </lineage>
</organism>
<evidence type="ECO:0000313" key="3">
    <source>
        <dbReference type="Proteomes" id="UP000255167"/>
    </source>
</evidence>
<dbReference type="EMBL" id="UGNC01000004">
    <property type="protein sequence ID" value="STW39511.1"/>
    <property type="molecule type" value="Genomic_DNA"/>
</dbReference>
<evidence type="ECO:0000313" key="2">
    <source>
        <dbReference type="EMBL" id="STW39511.1"/>
    </source>
</evidence>
<gene>
    <name evidence="2" type="ORF">NCTC9617_01035</name>
</gene>
<dbReference type="Proteomes" id="UP000255167">
    <property type="component" value="Unassembled WGS sequence"/>
</dbReference>
<evidence type="ECO:0000256" key="1">
    <source>
        <dbReference type="SAM" id="MobiDB-lite"/>
    </source>
</evidence>
<name>A0A378F385_KLEPN</name>
<proteinExistence type="predicted"/>